<evidence type="ECO:0000313" key="2">
    <source>
        <dbReference type="Proteomes" id="UP000290289"/>
    </source>
</evidence>
<name>A0A498I5P8_MALDO</name>
<reference evidence="1 2" key="1">
    <citation type="submission" date="2018-10" db="EMBL/GenBank/DDBJ databases">
        <title>A high-quality apple genome assembly.</title>
        <authorList>
            <person name="Hu J."/>
        </authorList>
    </citation>
    <scope>NUCLEOTIDE SEQUENCE [LARGE SCALE GENOMIC DNA]</scope>
    <source>
        <strain evidence="2">cv. HFTH1</strain>
        <tissue evidence="1">Young leaf</tissue>
    </source>
</reference>
<protein>
    <submittedName>
        <fullName evidence="1">Uncharacterized protein</fullName>
    </submittedName>
</protein>
<dbReference type="AlphaFoldDB" id="A0A498I5P8"/>
<dbReference type="EMBL" id="RDQH01000339">
    <property type="protein sequence ID" value="RXH78530.1"/>
    <property type="molecule type" value="Genomic_DNA"/>
</dbReference>
<proteinExistence type="predicted"/>
<dbReference type="Proteomes" id="UP000290289">
    <property type="component" value="Chromosome 13"/>
</dbReference>
<comment type="caution">
    <text evidence="1">The sequence shown here is derived from an EMBL/GenBank/DDBJ whole genome shotgun (WGS) entry which is preliminary data.</text>
</comment>
<keyword evidence="2" id="KW-1185">Reference proteome</keyword>
<accession>A0A498I5P8</accession>
<gene>
    <name evidence="1" type="ORF">DVH24_002048</name>
</gene>
<sequence>MVLFIGTISKGTHCPILISRFGTTLERIEMPQLATGGLTRSAGVCRQLNTPFKVFELQQDRSGWFLKYESDCSTLIGRTRVCQFSVVTVLDSEREEDRHQYCAEKKDLKEAPGSATRLPLQFLDMELHEGLVFCHIG</sequence>
<organism evidence="1 2">
    <name type="scientific">Malus domestica</name>
    <name type="common">Apple</name>
    <name type="synonym">Pyrus malus</name>
    <dbReference type="NCBI Taxonomy" id="3750"/>
    <lineage>
        <taxon>Eukaryota</taxon>
        <taxon>Viridiplantae</taxon>
        <taxon>Streptophyta</taxon>
        <taxon>Embryophyta</taxon>
        <taxon>Tracheophyta</taxon>
        <taxon>Spermatophyta</taxon>
        <taxon>Magnoliopsida</taxon>
        <taxon>eudicotyledons</taxon>
        <taxon>Gunneridae</taxon>
        <taxon>Pentapetalae</taxon>
        <taxon>rosids</taxon>
        <taxon>fabids</taxon>
        <taxon>Rosales</taxon>
        <taxon>Rosaceae</taxon>
        <taxon>Amygdaloideae</taxon>
        <taxon>Maleae</taxon>
        <taxon>Malus</taxon>
    </lineage>
</organism>
<evidence type="ECO:0000313" key="1">
    <source>
        <dbReference type="EMBL" id="RXH78530.1"/>
    </source>
</evidence>